<organism evidence="6 7">
    <name type="scientific">Actinoallomurus oryzae</name>
    <dbReference type="NCBI Taxonomy" id="502180"/>
    <lineage>
        <taxon>Bacteria</taxon>
        <taxon>Bacillati</taxon>
        <taxon>Actinomycetota</taxon>
        <taxon>Actinomycetes</taxon>
        <taxon>Streptosporangiales</taxon>
        <taxon>Thermomonosporaceae</taxon>
        <taxon>Actinoallomurus</taxon>
    </lineage>
</organism>
<dbReference type="InterPro" id="IPR006076">
    <property type="entry name" value="FAD-dep_OxRdtase"/>
</dbReference>
<comment type="caution">
    <text evidence="6">The sequence shown here is derived from an EMBL/GenBank/DDBJ whole genome shotgun (WGS) entry which is preliminary data.</text>
</comment>
<keyword evidence="2" id="KW-0285">Flavoprotein</keyword>
<dbReference type="Gene3D" id="3.30.9.10">
    <property type="entry name" value="D-Amino Acid Oxidase, subunit A, domain 2"/>
    <property type="match status" value="1"/>
</dbReference>
<evidence type="ECO:0000256" key="2">
    <source>
        <dbReference type="ARBA" id="ARBA00022630"/>
    </source>
</evidence>
<evidence type="ECO:0000256" key="1">
    <source>
        <dbReference type="ARBA" id="ARBA00001974"/>
    </source>
</evidence>
<reference evidence="7" key="1">
    <citation type="journal article" date="2019" name="Int. J. Syst. Evol. Microbiol.">
        <title>The Global Catalogue of Microorganisms (GCM) 10K type strain sequencing project: providing services to taxonomists for standard genome sequencing and annotation.</title>
        <authorList>
            <consortium name="The Broad Institute Genomics Platform"/>
            <consortium name="The Broad Institute Genome Sequencing Center for Infectious Disease"/>
            <person name="Wu L."/>
            <person name="Ma J."/>
        </authorList>
    </citation>
    <scope>NUCLEOTIDE SEQUENCE [LARGE SCALE GENOMIC DNA]</scope>
    <source>
        <strain evidence="7">JCM 17933</strain>
    </source>
</reference>
<dbReference type="EMBL" id="BAABHF010000019">
    <property type="protein sequence ID" value="GAA4494008.1"/>
    <property type="molecule type" value="Genomic_DNA"/>
</dbReference>
<protein>
    <submittedName>
        <fullName evidence="6">N-methyl-L-tryptophan oxidase</fullName>
    </submittedName>
</protein>
<dbReference type="InterPro" id="IPR045170">
    <property type="entry name" value="MTOX"/>
</dbReference>
<gene>
    <name evidence="6" type="primary">solA_2</name>
    <name evidence="6" type="ORF">GCM10023191_032420</name>
</gene>
<dbReference type="Pfam" id="PF01266">
    <property type="entry name" value="DAO"/>
    <property type="match status" value="1"/>
</dbReference>
<evidence type="ECO:0000256" key="3">
    <source>
        <dbReference type="ARBA" id="ARBA00022827"/>
    </source>
</evidence>
<keyword evidence="3" id="KW-0274">FAD</keyword>
<evidence type="ECO:0000313" key="6">
    <source>
        <dbReference type="EMBL" id="GAA4494008.1"/>
    </source>
</evidence>
<name>A0ABP8PW30_9ACTN</name>
<dbReference type="NCBIfam" id="NF008425">
    <property type="entry name" value="PRK11259.1"/>
    <property type="match status" value="1"/>
</dbReference>
<keyword evidence="4" id="KW-0560">Oxidoreductase</keyword>
<evidence type="ECO:0000313" key="7">
    <source>
        <dbReference type="Proteomes" id="UP001500503"/>
    </source>
</evidence>
<evidence type="ECO:0000256" key="4">
    <source>
        <dbReference type="ARBA" id="ARBA00023002"/>
    </source>
</evidence>
<dbReference type="PANTHER" id="PTHR10961">
    <property type="entry name" value="PEROXISOMAL SARCOSINE OXIDASE"/>
    <property type="match status" value="1"/>
</dbReference>
<dbReference type="Proteomes" id="UP001500503">
    <property type="component" value="Unassembled WGS sequence"/>
</dbReference>
<comment type="cofactor">
    <cofactor evidence="1">
        <name>FAD</name>
        <dbReference type="ChEBI" id="CHEBI:57692"/>
    </cofactor>
</comment>
<feature type="domain" description="FAD dependent oxidoreductase" evidence="5">
    <location>
        <begin position="4"/>
        <end position="355"/>
    </location>
</feature>
<dbReference type="RefSeq" id="WP_345464092.1">
    <property type="nucleotide sequence ID" value="NZ_BAABHF010000019.1"/>
</dbReference>
<dbReference type="SUPFAM" id="SSF51905">
    <property type="entry name" value="FAD/NAD(P)-binding domain"/>
    <property type="match status" value="1"/>
</dbReference>
<accession>A0ABP8PW30</accession>
<dbReference type="PANTHER" id="PTHR10961:SF7">
    <property type="entry name" value="FAD DEPENDENT OXIDOREDUCTASE DOMAIN-CONTAINING PROTEIN"/>
    <property type="match status" value="1"/>
</dbReference>
<evidence type="ECO:0000259" key="5">
    <source>
        <dbReference type="Pfam" id="PF01266"/>
    </source>
</evidence>
<dbReference type="InterPro" id="IPR036188">
    <property type="entry name" value="FAD/NAD-bd_sf"/>
</dbReference>
<keyword evidence="7" id="KW-1185">Reference proteome</keyword>
<sequence length="395" mass="42776">MDADVAVVGVGTMGSMTCWQLARRGASVIGFEQFAPGHDRSGAGGETRIFRTAYHEGAEYVPLLLTAQDQWRELEAETGRSVLTLNGGLMIGPPDGALVRSVLAGAAAHDLPHELLDEHEARRRYPQHRLEPGEVMVLDPQAGFLRPELAVSLAGMRAEELGAVIVRHRPVVAVEPDADGVTIRTAERRWRVGQVVLAAGAWSNRLLPRHTPPLTVQRLVMTWFVARHPSWFDVERFPIFIRETGAHDVSGWPSLDGAYVKVAVNYGYDRVDDPDRLERGVDDGLLVTIRTAVRDLLPDLVPEPVRIGAYMDGYTDDRHAVVGRPDGLPNTVVATGFSGHGFKMAPAIGRAAADLVLRGRTALPIGHLDPARPAAASPARLRTVAADLAATARTS</sequence>
<dbReference type="SUPFAM" id="SSF54373">
    <property type="entry name" value="FAD-linked reductases, C-terminal domain"/>
    <property type="match status" value="1"/>
</dbReference>
<dbReference type="Gene3D" id="3.50.50.60">
    <property type="entry name" value="FAD/NAD(P)-binding domain"/>
    <property type="match status" value="1"/>
</dbReference>
<proteinExistence type="predicted"/>